<reference evidence="1 2" key="1">
    <citation type="submission" date="2024-11" db="EMBL/GenBank/DDBJ databases">
        <title>Chromosome-level genome assembly of the freshwater bivalve Anodonta woodiana.</title>
        <authorList>
            <person name="Chen X."/>
        </authorList>
    </citation>
    <scope>NUCLEOTIDE SEQUENCE [LARGE SCALE GENOMIC DNA]</scope>
    <source>
        <strain evidence="1">MN2024</strain>
        <tissue evidence="1">Gills</tissue>
    </source>
</reference>
<dbReference type="PANTHER" id="PTHR46880:SF5">
    <property type="entry name" value="DUF4371 DOMAIN-CONTAINING PROTEIN"/>
    <property type="match status" value="1"/>
</dbReference>
<organism evidence="1 2">
    <name type="scientific">Sinanodonta woodiana</name>
    <name type="common">Chinese pond mussel</name>
    <name type="synonym">Anodonta woodiana</name>
    <dbReference type="NCBI Taxonomy" id="1069815"/>
    <lineage>
        <taxon>Eukaryota</taxon>
        <taxon>Metazoa</taxon>
        <taxon>Spiralia</taxon>
        <taxon>Lophotrochozoa</taxon>
        <taxon>Mollusca</taxon>
        <taxon>Bivalvia</taxon>
        <taxon>Autobranchia</taxon>
        <taxon>Heteroconchia</taxon>
        <taxon>Palaeoheterodonta</taxon>
        <taxon>Unionida</taxon>
        <taxon>Unionoidea</taxon>
        <taxon>Unionidae</taxon>
        <taxon>Unioninae</taxon>
        <taxon>Sinanodonta</taxon>
    </lineage>
</organism>
<dbReference type="Proteomes" id="UP001634394">
    <property type="component" value="Unassembled WGS sequence"/>
</dbReference>
<comment type="caution">
    <text evidence="1">The sequence shown here is derived from an EMBL/GenBank/DDBJ whole genome shotgun (WGS) entry which is preliminary data.</text>
</comment>
<sequence>MSPKTMMKIDPKQRTLDILFNDSNSSDQQPFVSLSDVQDASVCSVSSIIQKLPKIPVSARSALHELGVEDLDVLRKSNINYESSVTASELLESLAKFANKAVTVTIKKSPVVTLLADESTVISKKKRLVMFAQTLSEDSIPECHYVCNIECLDATVKGIAESIMKEMSERGVSIAKIMSFGSNAMMGKEKGAAAILRRENPHIHNVHCVAHRLVLCTLQVEEKIKSFKKYQQVLTDLFYYFKGSSQREA</sequence>
<proteinExistence type="predicted"/>
<gene>
    <name evidence="1" type="ORF">ACJMK2_021015</name>
</gene>
<accession>A0ABD3U241</accession>
<evidence type="ECO:0000313" key="1">
    <source>
        <dbReference type="EMBL" id="KAL3843060.1"/>
    </source>
</evidence>
<evidence type="ECO:0000313" key="2">
    <source>
        <dbReference type="Proteomes" id="UP001634394"/>
    </source>
</evidence>
<dbReference type="PANTHER" id="PTHR46880">
    <property type="entry name" value="RAS-ASSOCIATING DOMAIN-CONTAINING PROTEIN"/>
    <property type="match status" value="1"/>
</dbReference>
<dbReference type="AlphaFoldDB" id="A0ABD3U241"/>
<name>A0ABD3U241_SINWO</name>
<dbReference type="EMBL" id="JBJQND010000017">
    <property type="protein sequence ID" value="KAL3843060.1"/>
    <property type="molecule type" value="Genomic_DNA"/>
</dbReference>
<keyword evidence="2" id="KW-1185">Reference proteome</keyword>
<protein>
    <recommendedName>
        <fullName evidence="3">DUF4371 domain-containing protein</fullName>
    </recommendedName>
</protein>
<evidence type="ECO:0008006" key="3">
    <source>
        <dbReference type="Google" id="ProtNLM"/>
    </source>
</evidence>